<evidence type="ECO:0000313" key="2">
    <source>
        <dbReference type="EMBL" id="GIT96700.1"/>
    </source>
</evidence>
<evidence type="ECO:0000256" key="1">
    <source>
        <dbReference type="SAM" id="Coils"/>
    </source>
</evidence>
<reference evidence="2 3" key="1">
    <citation type="submission" date="2021-05" db="EMBL/GenBank/DDBJ databases">
        <title>Bacteria Genome sequencing.</title>
        <authorList>
            <person name="Takabe Y."/>
            <person name="Nakajima Y."/>
            <person name="Suzuki S."/>
            <person name="Shiozaki T."/>
        </authorList>
    </citation>
    <scope>NUCLEOTIDE SEQUENCE [LARGE SCALE GENOMIC DNA]</scope>
    <source>
        <strain evidence="2 3">AI_62</strain>
    </source>
</reference>
<comment type="caution">
    <text evidence="2">The sequence shown here is derived from an EMBL/GenBank/DDBJ whole genome shotgun (WGS) entry which is preliminary data.</text>
</comment>
<protein>
    <recommendedName>
        <fullName evidence="4">DUF2799 domain-containing protein</fullName>
    </recommendedName>
</protein>
<evidence type="ECO:0000313" key="3">
    <source>
        <dbReference type="Proteomes" id="UP000786693"/>
    </source>
</evidence>
<name>A0ABQ4NQM8_9RHOB</name>
<dbReference type="InterPro" id="IPR021242">
    <property type="entry name" value="DUF2799"/>
</dbReference>
<dbReference type="EMBL" id="BPFH01000007">
    <property type="protein sequence ID" value="GIT96700.1"/>
    <property type="molecule type" value="Genomic_DNA"/>
</dbReference>
<organism evidence="2 3">
    <name type="scientific">Jannaschia pagri</name>
    <dbReference type="NCBI Taxonomy" id="2829797"/>
    <lineage>
        <taxon>Bacteria</taxon>
        <taxon>Pseudomonadati</taxon>
        <taxon>Pseudomonadota</taxon>
        <taxon>Alphaproteobacteria</taxon>
        <taxon>Rhodobacterales</taxon>
        <taxon>Roseobacteraceae</taxon>
        <taxon>Jannaschia</taxon>
    </lineage>
</organism>
<sequence length="205" mass="22946">MGYRGHVIAYPWRLGFGRCRLSSFDHWERLTMRSVVLPVLAALGLSGCAELTELYCSGADGYRLGERVAARGGAFSAVEQDIAACNATASPLNAERARAGWQAGRAAYCTPSNAFDLGVERRVIGSICSPAERAVMERSYRSGRLAGDIRRDIRDLRHRQSEIRSQLAALSKDQQAERARLLAELLRLDLRRDRLDRRLWLLSLR</sequence>
<proteinExistence type="predicted"/>
<dbReference type="Pfam" id="PF10973">
    <property type="entry name" value="DUF2799"/>
    <property type="match status" value="1"/>
</dbReference>
<keyword evidence="3" id="KW-1185">Reference proteome</keyword>
<keyword evidence="1" id="KW-0175">Coiled coil</keyword>
<accession>A0ABQ4NQM8</accession>
<feature type="coiled-coil region" evidence="1">
    <location>
        <begin position="153"/>
        <end position="198"/>
    </location>
</feature>
<dbReference type="Proteomes" id="UP000786693">
    <property type="component" value="Unassembled WGS sequence"/>
</dbReference>
<gene>
    <name evidence="2" type="ORF">JANAI62_33230</name>
</gene>
<evidence type="ECO:0008006" key="4">
    <source>
        <dbReference type="Google" id="ProtNLM"/>
    </source>
</evidence>